<evidence type="ECO:0000313" key="2">
    <source>
        <dbReference type="EMBL" id="CAH2236889.1"/>
    </source>
</evidence>
<organism evidence="2 3">
    <name type="scientific">Pararge aegeria aegeria</name>
    <dbReference type="NCBI Taxonomy" id="348720"/>
    <lineage>
        <taxon>Eukaryota</taxon>
        <taxon>Metazoa</taxon>
        <taxon>Ecdysozoa</taxon>
        <taxon>Arthropoda</taxon>
        <taxon>Hexapoda</taxon>
        <taxon>Insecta</taxon>
        <taxon>Pterygota</taxon>
        <taxon>Neoptera</taxon>
        <taxon>Endopterygota</taxon>
        <taxon>Lepidoptera</taxon>
        <taxon>Glossata</taxon>
        <taxon>Ditrysia</taxon>
        <taxon>Papilionoidea</taxon>
        <taxon>Nymphalidae</taxon>
        <taxon>Satyrinae</taxon>
        <taxon>Satyrini</taxon>
        <taxon>Parargina</taxon>
        <taxon>Pararge</taxon>
    </lineage>
</organism>
<protein>
    <submittedName>
        <fullName evidence="2">Jg20298 protein</fullName>
    </submittedName>
</protein>
<sequence>MDTATPRGGTVIMSDSYRLKPHGVPTSCLEALPRERFRTYPRTQRRPPLQSLLGDILKCPYNRRRRTGNTRCAFQPEDLSPTDDGFPTSIAQRSSSRGQAAFMIT</sequence>
<reference evidence="2" key="1">
    <citation type="submission" date="2022-03" db="EMBL/GenBank/DDBJ databases">
        <authorList>
            <person name="Lindestad O."/>
        </authorList>
    </citation>
    <scope>NUCLEOTIDE SEQUENCE</scope>
</reference>
<proteinExistence type="predicted"/>
<feature type="region of interest" description="Disordered" evidence="1">
    <location>
        <begin position="68"/>
        <end position="105"/>
    </location>
</feature>
<evidence type="ECO:0000256" key="1">
    <source>
        <dbReference type="SAM" id="MobiDB-lite"/>
    </source>
</evidence>
<comment type="caution">
    <text evidence="2">The sequence shown here is derived from an EMBL/GenBank/DDBJ whole genome shotgun (WGS) entry which is preliminary data.</text>
</comment>
<dbReference type="Proteomes" id="UP000838756">
    <property type="component" value="Unassembled WGS sequence"/>
</dbReference>
<evidence type="ECO:0000313" key="3">
    <source>
        <dbReference type="Proteomes" id="UP000838756"/>
    </source>
</evidence>
<feature type="compositionally biased region" description="Polar residues" evidence="1">
    <location>
        <begin position="89"/>
        <end position="98"/>
    </location>
</feature>
<name>A0A8S4RGR7_9NEOP</name>
<gene>
    <name evidence="2" type="primary">jg20298</name>
    <name evidence="2" type="ORF">PAEG_LOCUS14223</name>
</gene>
<dbReference type="EMBL" id="CAKXAJ010025238">
    <property type="protein sequence ID" value="CAH2236889.1"/>
    <property type="molecule type" value="Genomic_DNA"/>
</dbReference>
<keyword evidence="3" id="KW-1185">Reference proteome</keyword>
<accession>A0A8S4RGR7</accession>
<dbReference type="AlphaFoldDB" id="A0A8S4RGR7"/>